<dbReference type="Proteomes" id="UP000233524">
    <property type="component" value="Unassembled WGS sequence"/>
</dbReference>
<feature type="transmembrane region" description="Helical" evidence="6">
    <location>
        <begin position="22"/>
        <end position="42"/>
    </location>
</feature>
<keyword evidence="4 6" id="KW-0472">Membrane</keyword>
<evidence type="ECO:0000256" key="1">
    <source>
        <dbReference type="ARBA" id="ARBA00004141"/>
    </source>
</evidence>
<keyword evidence="3 6" id="KW-1133">Transmembrane helix</keyword>
<feature type="transmembrane region" description="Helical" evidence="6">
    <location>
        <begin position="54"/>
        <end position="79"/>
    </location>
</feature>
<comment type="similarity">
    <text evidence="5">Belongs to the SAT4 family.</text>
</comment>
<evidence type="ECO:0000313" key="8">
    <source>
        <dbReference type="EMBL" id="PKS05666.1"/>
    </source>
</evidence>
<dbReference type="PANTHER" id="PTHR33048:SF96">
    <property type="entry name" value="INTEGRAL MEMBRANE PROTEIN"/>
    <property type="match status" value="1"/>
</dbReference>
<dbReference type="InterPro" id="IPR049326">
    <property type="entry name" value="Rhodopsin_dom_fungi"/>
</dbReference>
<keyword evidence="2 6" id="KW-0812">Transmembrane</keyword>
<evidence type="ECO:0000256" key="4">
    <source>
        <dbReference type="ARBA" id="ARBA00023136"/>
    </source>
</evidence>
<feature type="transmembrane region" description="Helical" evidence="6">
    <location>
        <begin position="186"/>
        <end position="207"/>
    </location>
</feature>
<reference evidence="8 10" key="1">
    <citation type="journal article" date="2017" name="G3 (Bethesda)">
        <title>First Draft Genome Sequence of the Pathogenic Fungus Lomentospora prolificans (Formerly Scedosporium prolificans).</title>
        <authorList>
            <person name="Luo R."/>
            <person name="Zimin A."/>
            <person name="Workman R."/>
            <person name="Fan Y."/>
            <person name="Pertea G."/>
            <person name="Grossman N."/>
            <person name="Wear M.P."/>
            <person name="Jia B."/>
            <person name="Miller H."/>
            <person name="Casadevall A."/>
            <person name="Timp W."/>
            <person name="Zhang S.X."/>
            <person name="Salzberg S.L."/>
        </authorList>
    </citation>
    <scope>NUCLEOTIDE SEQUENCE [LARGE SCALE GENOMIC DNA]</scope>
    <source>
        <strain evidence="8 10">JHH-5317</strain>
    </source>
</reference>
<dbReference type="InParanoid" id="A0A2N3MZR3"/>
<evidence type="ECO:0000256" key="5">
    <source>
        <dbReference type="ARBA" id="ARBA00038359"/>
    </source>
</evidence>
<dbReference type="Pfam" id="PF20684">
    <property type="entry name" value="Fung_rhodopsin"/>
    <property type="match status" value="1"/>
</dbReference>
<evidence type="ECO:0000256" key="3">
    <source>
        <dbReference type="ARBA" id="ARBA00022989"/>
    </source>
</evidence>
<dbReference type="PANTHER" id="PTHR33048">
    <property type="entry name" value="PTH11-LIKE INTEGRAL MEMBRANE PROTEIN (AFU_ORTHOLOGUE AFUA_5G11245)"/>
    <property type="match status" value="1"/>
</dbReference>
<dbReference type="OrthoDB" id="3936451at2759"/>
<feature type="transmembrane region" description="Helical" evidence="6">
    <location>
        <begin position="219"/>
        <end position="239"/>
    </location>
</feature>
<sequence>MDAASDVPIHKSGRLDRSHEVFIVQLVFLILSGLCLLMRGYIKCFVVKLNLLDDYLIYGAMLGYLVYSVIVIDGAYNGALGKHPSIITSIDEAARALRTWYLTMVLYPWITLTIRASVCVLLLRLNTKKIYFRAIWGLLIANVLFSLSLFFVLLLQCSPPRYFWRQLYGESGTCFNRIIVTHSVTIYSVLSALSDWFLGLLPIAILWSVQINLRTKAAIAGLLSLGMIAGIVLIVRITYMTRLQPGLRFLYEATDVAVWSVMEAALGITASCVATFRPLLKGCGFGWNSRRGYSDHIQLHEQPQSSRAFAPVVVSPGSDHLELVMDNIVYKARPNGFEHELSICEKGRIQITSAEPIAKRNL</sequence>
<evidence type="ECO:0000313" key="9">
    <source>
        <dbReference type="EMBL" id="PKS05667.1"/>
    </source>
</evidence>
<proteinExistence type="inferred from homology"/>
<protein>
    <recommendedName>
        <fullName evidence="7">Rhodopsin domain-containing protein</fullName>
    </recommendedName>
</protein>
<dbReference type="VEuPathDB" id="FungiDB:jhhlp_008185"/>
<keyword evidence="10" id="KW-1185">Reference proteome</keyword>
<gene>
    <name evidence="8" type="ORF">jhhlp_008185</name>
    <name evidence="9" type="ORF">jhhlp_008186</name>
</gene>
<dbReference type="AlphaFoldDB" id="A0A2N3MZR3"/>
<feature type="transmembrane region" description="Helical" evidence="6">
    <location>
        <begin position="99"/>
        <end position="123"/>
    </location>
</feature>
<accession>A0A2N3MZR3</accession>
<comment type="caution">
    <text evidence="8">The sequence shown here is derived from an EMBL/GenBank/DDBJ whole genome shotgun (WGS) entry which is preliminary data.</text>
</comment>
<feature type="transmembrane region" description="Helical" evidence="6">
    <location>
        <begin position="135"/>
        <end position="155"/>
    </location>
</feature>
<dbReference type="InterPro" id="IPR052337">
    <property type="entry name" value="SAT4-like"/>
</dbReference>
<dbReference type="EMBL" id="NLAX01001584">
    <property type="protein sequence ID" value="PKS05666.1"/>
    <property type="molecule type" value="Genomic_DNA"/>
</dbReference>
<dbReference type="EMBL" id="NLAX01001584">
    <property type="protein sequence ID" value="PKS05667.1"/>
    <property type="molecule type" value="Genomic_DNA"/>
</dbReference>
<evidence type="ECO:0000313" key="10">
    <source>
        <dbReference type="Proteomes" id="UP000233524"/>
    </source>
</evidence>
<comment type="subcellular location">
    <subcellularLocation>
        <location evidence="1">Membrane</location>
        <topology evidence="1">Multi-pass membrane protein</topology>
    </subcellularLocation>
</comment>
<evidence type="ECO:0000256" key="6">
    <source>
        <dbReference type="SAM" id="Phobius"/>
    </source>
</evidence>
<organism evidence="8 10">
    <name type="scientific">Lomentospora prolificans</name>
    <dbReference type="NCBI Taxonomy" id="41688"/>
    <lineage>
        <taxon>Eukaryota</taxon>
        <taxon>Fungi</taxon>
        <taxon>Dikarya</taxon>
        <taxon>Ascomycota</taxon>
        <taxon>Pezizomycotina</taxon>
        <taxon>Sordariomycetes</taxon>
        <taxon>Hypocreomycetidae</taxon>
        <taxon>Microascales</taxon>
        <taxon>Microascaceae</taxon>
        <taxon>Lomentospora</taxon>
    </lineage>
</organism>
<dbReference type="GO" id="GO:0016020">
    <property type="term" value="C:membrane"/>
    <property type="evidence" value="ECO:0007669"/>
    <property type="project" value="UniProtKB-SubCell"/>
</dbReference>
<evidence type="ECO:0000259" key="7">
    <source>
        <dbReference type="Pfam" id="PF20684"/>
    </source>
</evidence>
<dbReference type="VEuPathDB" id="FungiDB:jhhlp_008186"/>
<evidence type="ECO:0000256" key="2">
    <source>
        <dbReference type="ARBA" id="ARBA00022692"/>
    </source>
</evidence>
<feature type="domain" description="Rhodopsin" evidence="7">
    <location>
        <begin position="39"/>
        <end position="281"/>
    </location>
</feature>
<name>A0A2N3MZR3_9PEZI</name>